<keyword evidence="1 8" id="KW-0808">Transferase</keyword>
<dbReference type="SMART" id="SM00220">
    <property type="entry name" value="S_TKc"/>
    <property type="match status" value="1"/>
</dbReference>
<dbReference type="EMBL" id="CP036426">
    <property type="protein sequence ID" value="QDV35412.1"/>
    <property type="molecule type" value="Genomic_DNA"/>
</dbReference>
<dbReference type="RefSeq" id="WP_145271001.1">
    <property type="nucleotide sequence ID" value="NZ_CP036426.1"/>
</dbReference>
<feature type="region of interest" description="Disordered" evidence="6">
    <location>
        <begin position="1"/>
        <end position="99"/>
    </location>
</feature>
<reference evidence="8 9" key="1">
    <citation type="submission" date="2019-02" db="EMBL/GenBank/DDBJ databases">
        <title>Deep-cultivation of Planctomycetes and their phenomic and genomic characterization uncovers novel biology.</title>
        <authorList>
            <person name="Wiegand S."/>
            <person name="Jogler M."/>
            <person name="Boedeker C."/>
            <person name="Pinto D."/>
            <person name="Vollmers J."/>
            <person name="Rivas-Marin E."/>
            <person name="Kohn T."/>
            <person name="Peeters S.H."/>
            <person name="Heuer A."/>
            <person name="Rast P."/>
            <person name="Oberbeckmann S."/>
            <person name="Bunk B."/>
            <person name="Jeske O."/>
            <person name="Meyerdierks A."/>
            <person name="Storesund J.E."/>
            <person name="Kallscheuer N."/>
            <person name="Luecker S."/>
            <person name="Lage O.M."/>
            <person name="Pohl T."/>
            <person name="Merkel B.J."/>
            <person name="Hornburger P."/>
            <person name="Mueller R.-W."/>
            <person name="Bruemmer F."/>
            <person name="Labrenz M."/>
            <person name="Spormann A.M."/>
            <person name="Op den Camp H."/>
            <person name="Overmann J."/>
            <person name="Amann R."/>
            <person name="Jetten M.S.M."/>
            <person name="Mascher T."/>
            <person name="Medema M.H."/>
            <person name="Devos D.P."/>
            <person name="Kaster A.-K."/>
            <person name="Ovreas L."/>
            <person name="Rohde M."/>
            <person name="Galperin M.Y."/>
            <person name="Jogler C."/>
        </authorList>
    </citation>
    <scope>NUCLEOTIDE SEQUENCE [LARGE SCALE GENOMIC DNA]</scope>
    <source>
        <strain evidence="8 9">ElP</strain>
    </source>
</reference>
<gene>
    <name evidence="8" type="primary">prkC_16</name>
    <name evidence="8" type="ORF">ElP_33150</name>
</gene>
<accession>A0A518H3N3</accession>
<feature type="coiled-coil region" evidence="5">
    <location>
        <begin position="391"/>
        <end position="425"/>
    </location>
</feature>
<evidence type="ECO:0000256" key="3">
    <source>
        <dbReference type="ARBA" id="ARBA00022777"/>
    </source>
</evidence>
<sequence length="1049" mass="112776">MATDVPDRCPTCGADLPADVPPGTCPRCFAPLEPDGPPPARDRSGESAPPVDFDGPGGLMETLPSGEGDATRGPLRDTQEGPEPPLVRPGSPGLLAPTGPPCRIRLLGEIARGGMGAILRGRDEVLGREVAVKVLLDRHRDRPDLIRRFVEEARIGGQLQHPGVVPIYELGAFDDRRPYFAMKLVEGRTLAALLAGRPSPADGLPRLLGVFEQVCQTMGYAHARGVVHRDLKPPNVMVGGFGEVQVMDWGLAKLLRRGGVTDDRPAEEVDEPESIDDAIGDGSGSDPSRAGSILGTPAYMSPEQARGEVGRLDERSDVFALGSILCEILTGQPAYAGRAADEVRRRAARGDTGEALARLGPCGADAELIALARDCLAVDPCARPRDAGVVASRLTAHLAGVQRRLREAERDRAVAEARAGAERSRRRLQLGLAASILALMALGGLATAYEVRRGHDRATRAARGLAEVGALIDRARRRPEEPGRWDEALEAIRGARDEVAGGGAGALAMLAAQRADARAGLQDAERDAQLLRRLAELRVLRAFQGLVPSEEGYAQAFRDADLDLRSLPVDEVVARLRRRPGPVVVALVPYLDDWFMMLGGGGAPGLERTLLEIGRAADPDPFRSRLRDLLLSARDRGALGAQLPALRGLATDPEADELPAPTAVLLGWALAWAGDMEGEAALLERAVVRHPDDLWINLTLGYVLTQVNRPEDALRYYTVARALRPDSAFYMAVLLRQLGRDEEAGRIYDDLGRRLPDRFEILGDHGLFLLDRGRAEEAGPVLDRAVAVKRAEIARRPDSTRLRLDLIELLARRGMLDEAIAAYREATRLGIADLVFHASFAGTMSARGRHEEALAALGEVKALDPDYGPEWVRGIERKAALAPRLPGVISGDDAPADAAEAIDFAMLAYDARAYADATRLFTEALGAGSGLGEDRRARHRSDAARCAVRAAAEASDDPAGGPAAGAELRGRALSWLRADLGRWAELLDADAPAGRLVVELSLRRWQTDPDLAPVRGPSALARLPVAERAEWRTFWSEVDRLRSDSLPSP</sequence>
<dbReference type="PANTHER" id="PTHR43289">
    <property type="entry name" value="MITOGEN-ACTIVATED PROTEIN KINASE KINASE KINASE 20-RELATED"/>
    <property type="match status" value="1"/>
</dbReference>
<evidence type="ECO:0000256" key="4">
    <source>
        <dbReference type="ARBA" id="ARBA00022840"/>
    </source>
</evidence>
<dbReference type="CDD" id="cd14014">
    <property type="entry name" value="STKc_PknB_like"/>
    <property type="match status" value="1"/>
</dbReference>
<keyword evidence="5" id="KW-0175">Coiled coil</keyword>
<evidence type="ECO:0000256" key="2">
    <source>
        <dbReference type="ARBA" id="ARBA00022741"/>
    </source>
</evidence>
<feature type="compositionally biased region" description="Acidic residues" evidence="6">
    <location>
        <begin position="268"/>
        <end position="279"/>
    </location>
</feature>
<organism evidence="8 9">
    <name type="scientific">Tautonia plasticadhaerens</name>
    <dbReference type="NCBI Taxonomy" id="2527974"/>
    <lineage>
        <taxon>Bacteria</taxon>
        <taxon>Pseudomonadati</taxon>
        <taxon>Planctomycetota</taxon>
        <taxon>Planctomycetia</taxon>
        <taxon>Isosphaerales</taxon>
        <taxon>Isosphaeraceae</taxon>
        <taxon>Tautonia</taxon>
    </lineage>
</organism>
<dbReference type="EC" id="2.7.11.1" evidence="8"/>
<evidence type="ECO:0000313" key="9">
    <source>
        <dbReference type="Proteomes" id="UP000317835"/>
    </source>
</evidence>
<keyword evidence="4" id="KW-0067">ATP-binding</keyword>
<feature type="domain" description="Protein kinase" evidence="7">
    <location>
        <begin position="104"/>
        <end position="398"/>
    </location>
</feature>
<dbReference type="InterPro" id="IPR011990">
    <property type="entry name" value="TPR-like_helical_dom_sf"/>
</dbReference>
<dbReference type="SUPFAM" id="SSF48452">
    <property type="entry name" value="TPR-like"/>
    <property type="match status" value="1"/>
</dbReference>
<evidence type="ECO:0000256" key="6">
    <source>
        <dbReference type="SAM" id="MobiDB-lite"/>
    </source>
</evidence>
<dbReference type="GO" id="GO:0005524">
    <property type="term" value="F:ATP binding"/>
    <property type="evidence" value="ECO:0007669"/>
    <property type="project" value="UniProtKB-KW"/>
</dbReference>
<dbReference type="OrthoDB" id="258731at2"/>
<keyword evidence="3 8" id="KW-0418">Kinase</keyword>
<dbReference type="Gene3D" id="1.25.40.10">
    <property type="entry name" value="Tetratricopeptide repeat domain"/>
    <property type="match status" value="2"/>
</dbReference>
<dbReference type="GO" id="GO:0004674">
    <property type="term" value="F:protein serine/threonine kinase activity"/>
    <property type="evidence" value="ECO:0007669"/>
    <property type="project" value="UniProtKB-EC"/>
</dbReference>
<dbReference type="Pfam" id="PF00069">
    <property type="entry name" value="Pkinase"/>
    <property type="match status" value="1"/>
</dbReference>
<evidence type="ECO:0000259" key="7">
    <source>
        <dbReference type="PROSITE" id="PS50011"/>
    </source>
</evidence>
<dbReference type="PANTHER" id="PTHR43289:SF6">
    <property type="entry name" value="SERINE_THREONINE-PROTEIN KINASE NEKL-3"/>
    <property type="match status" value="1"/>
</dbReference>
<protein>
    <submittedName>
        <fullName evidence="8">Serine/threonine-protein kinase PrkC</fullName>
        <ecNumber evidence="8">2.7.11.1</ecNumber>
    </submittedName>
</protein>
<evidence type="ECO:0000256" key="1">
    <source>
        <dbReference type="ARBA" id="ARBA00022679"/>
    </source>
</evidence>
<dbReference type="Gene3D" id="3.30.200.20">
    <property type="entry name" value="Phosphorylase Kinase, domain 1"/>
    <property type="match status" value="1"/>
</dbReference>
<keyword evidence="9" id="KW-1185">Reference proteome</keyword>
<dbReference type="Gene3D" id="1.10.510.10">
    <property type="entry name" value="Transferase(Phosphotransferase) domain 1"/>
    <property type="match status" value="1"/>
</dbReference>
<dbReference type="AlphaFoldDB" id="A0A518H3N3"/>
<dbReference type="PROSITE" id="PS00108">
    <property type="entry name" value="PROTEIN_KINASE_ST"/>
    <property type="match status" value="1"/>
</dbReference>
<dbReference type="InterPro" id="IPR011009">
    <property type="entry name" value="Kinase-like_dom_sf"/>
</dbReference>
<dbReference type="SUPFAM" id="SSF56112">
    <property type="entry name" value="Protein kinase-like (PK-like)"/>
    <property type="match status" value="1"/>
</dbReference>
<dbReference type="InterPro" id="IPR000719">
    <property type="entry name" value="Prot_kinase_dom"/>
</dbReference>
<proteinExistence type="predicted"/>
<evidence type="ECO:0000313" key="8">
    <source>
        <dbReference type="EMBL" id="QDV35412.1"/>
    </source>
</evidence>
<dbReference type="KEGG" id="tpla:ElP_33150"/>
<dbReference type="Proteomes" id="UP000317835">
    <property type="component" value="Chromosome"/>
</dbReference>
<evidence type="ECO:0000256" key="5">
    <source>
        <dbReference type="SAM" id="Coils"/>
    </source>
</evidence>
<dbReference type="PROSITE" id="PS50011">
    <property type="entry name" value="PROTEIN_KINASE_DOM"/>
    <property type="match status" value="1"/>
</dbReference>
<dbReference type="InterPro" id="IPR008271">
    <property type="entry name" value="Ser/Thr_kinase_AS"/>
</dbReference>
<name>A0A518H3N3_9BACT</name>
<feature type="coiled-coil region" evidence="5">
    <location>
        <begin position="507"/>
        <end position="534"/>
    </location>
</feature>
<feature type="region of interest" description="Disordered" evidence="6">
    <location>
        <begin position="262"/>
        <end position="298"/>
    </location>
</feature>
<keyword evidence="2" id="KW-0547">Nucleotide-binding</keyword>